<dbReference type="GeneID" id="78231255"/>
<comment type="cofactor">
    <cofactor evidence="3">
        <name>Zn(2+)</name>
        <dbReference type="ChEBI" id="CHEBI:29105"/>
    </cofactor>
    <text evidence="3">Binds 2 Zn(2+) ions per subunit. One is catalytic and the other provides a structural contribution.</text>
</comment>
<dbReference type="InterPro" id="IPR013785">
    <property type="entry name" value="Aldolase_TIM"/>
</dbReference>
<keyword evidence="3" id="KW-0479">Metal-binding</keyword>
<dbReference type="HOGENOM" id="CLU_040088_1_0_9"/>
<dbReference type="RefSeq" id="WP_008788763.1">
    <property type="nucleotide sequence ID" value="NZ_AKCB01000003.1"/>
</dbReference>
<feature type="binding site" evidence="3">
    <location>
        <position position="208"/>
    </location>
    <ligand>
        <name>Zn(2+)</name>
        <dbReference type="ChEBI" id="CHEBI:29105"/>
        <label>1</label>
        <note>catalytic</note>
    </ligand>
</feature>
<feature type="binding site" evidence="3">
    <location>
        <position position="104"/>
    </location>
    <ligand>
        <name>Zn(2+)</name>
        <dbReference type="ChEBI" id="CHEBI:29105"/>
        <label>2</label>
    </ligand>
</feature>
<dbReference type="InterPro" id="IPR000771">
    <property type="entry name" value="FBA_II"/>
</dbReference>
<evidence type="ECO:0000313" key="5">
    <source>
        <dbReference type="Proteomes" id="UP000003157"/>
    </source>
</evidence>
<dbReference type="GO" id="GO:0008270">
    <property type="term" value="F:zinc ion binding"/>
    <property type="evidence" value="ECO:0007669"/>
    <property type="project" value="InterPro"/>
</dbReference>
<dbReference type="SUPFAM" id="SSF51569">
    <property type="entry name" value="Aldolase"/>
    <property type="match status" value="1"/>
</dbReference>
<dbReference type="Gene3D" id="3.20.20.70">
    <property type="entry name" value="Aldolase class I"/>
    <property type="match status" value="1"/>
</dbReference>
<dbReference type="AlphaFoldDB" id="E7GA65"/>
<feature type="binding site" evidence="2">
    <location>
        <begin position="209"/>
        <end position="211"/>
    </location>
    <ligand>
        <name>dihydroxyacetone phosphate</name>
        <dbReference type="ChEBI" id="CHEBI:57642"/>
    </ligand>
</feature>
<feature type="active site" description="Proton donor" evidence="1">
    <location>
        <position position="82"/>
    </location>
</feature>
<accession>E7GA65</accession>
<feature type="binding site" evidence="2">
    <location>
        <position position="179"/>
    </location>
    <ligand>
        <name>dihydroxyacetone phosphate</name>
        <dbReference type="ChEBI" id="CHEBI:57642"/>
    </ligand>
</feature>
<dbReference type="NCBIfam" id="TIGR00167">
    <property type="entry name" value="cbbA"/>
    <property type="match status" value="1"/>
</dbReference>
<dbReference type="Proteomes" id="UP000003157">
    <property type="component" value="Unassembled WGS sequence"/>
</dbReference>
<sequence>MLVSMKEMLHHADKNNYAIMAINCCNMECAKAIIGAAETECSPVIINISPRQWKSHASLDATVPMINNMAQKSSVPIALNLDHGQEYNDVVEAIQHGFTNIMFDGSALPYQENLERTALISDLAHASGCSIEAELGHVGQASAGDGVSNDFYTHVDQAVEFVKQTHVDALAVAIGTAHGQYPQGYVPHLDFQRLKELKTALQMPLVLHGGSGAGQKNIQKAVALGINKINVCTDVFAVGRERMKTSLEENPHIDLMDLCHEAEMAMKEYICSYMQMIGSSQRYCYCTSVKKEFD</sequence>
<dbReference type="PANTHER" id="PTHR30304">
    <property type="entry name" value="D-TAGATOSE-1,6-BISPHOSPHATE ALDOLASE"/>
    <property type="match status" value="1"/>
</dbReference>
<gene>
    <name evidence="4" type="ORF">HMPREF9488_01655</name>
</gene>
<dbReference type="InterPro" id="IPR050246">
    <property type="entry name" value="Class_II_FBP_aldolase"/>
</dbReference>
<keyword evidence="3" id="KW-0862">Zinc</keyword>
<dbReference type="CDD" id="cd00947">
    <property type="entry name" value="TBP_aldolase_IIB"/>
    <property type="match status" value="1"/>
</dbReference>
<organism evidence="4 5">
    <name type="scientific">Coprobacillus cateniformis</name>
    <dbReference type="NCBI Taxonomy" id="100884"/>
    <lineage>
        <taxon>Bacteria</taxon>
        <taxon>Bacillati</taxon>
        <taxon>Bacillota</taxon>
        <taxon>Erysipelotrichia</taxon>
        <taxon>Erysipelotrichales</taxon>
        <taxon>Coprobacillaceae</taxon>
        <taxon>Coprobacillus</taxon>
    </lineage>
</organism>
<feature type="binding site" evidence="3">
    <location>
        <position position="134"/>
    </location>
    <ligand>
        <name>Zn(2+)</name>
        <dbReference type="ChEBI" id="CHEBI:29105"/>
        <label>2</label>
    </ligand>
</feature>
<dbReference type="EMBL" id="ADKX01000030">
    <property type="protein sequence ID" value="EFW05073.1"/>
    <property type="molecule type" value="Genomic_DNA"/>
</dbReference>
<feature type="binding site" evidence="3">
    <location>
        <position position="178"/>
    </location>
    <ligand>
        <name>Zn(2+)</name>
        <dbReference type="ChEBI" id="CHEBI:29105"/>
        <label>1</label>
        <note>catalytic</note>
    </ligand>
</feature>
<name>E7GA65_9FIRM</name>
<dbReference type="PANTHER" id="PTHR30304:SF0">
    <property type="entry name" value="D-TAGATOSE-1,6-BISPHOSPHATE ALDOLASE SUBUNIT GATY-RELATED"/>
    <property type="match status" value="1"/>
</dbReference>
<evidence type="ECO:0000256" key="2">
    <source>
        <dbReference type="PIRSR" id="PIRSR001359-2"/>
    </source>
</evidence>
<feature type="binding site" evidence="3">
    <location>
        <position position="83"/>
    </location>
    <ligand>
        <name>Zn(2+)</name>
        <dbReference type="ChEBI" id="CHEBI:29105"/>
        <label>1</label>
        <note>catalytic</note>
    </ligand>
</feature>
<evidence type="ECO:0000256" key="1">
    <source>
        <dbReference type="PIRSR" id="PIRSR001359-1"/>
    </source>
</evidence>
<comment type="caution">
    <text evidence="4">The sequence shown here is derived from an EMBL/GenBank/DDBJ whole genome shotgun (WGS) entry which is preliminary data.</text>
</comment>
<dbReference type="STRING" id="100884.GCA_000269565_03497"/>
<dbReference type="GO" id="GO:0005975">
    <property type="term" value="P:carbohydrate metabolic process"/>
    <property type="evidence" value="ECO:0007669"/>
    <property type="project" value="InterPro"/>
</dbReference>
<evidence type="ECO:0000256" key="3">
    <source>
        <dbReference type="PIRSR" id="PIRSR001359-3"/>
    </source>
</evidence>
<dbReference type="GO" id="GO:0016832">
    <property type="term" value="F:aldehyde-lyase activity"/>
    <property type="evidence" value="ECO:0007669"/>
    <property type="project" value="InterPro"/>
</dbReference>
<keyword evidence="5" id="KW-1185">Reference proteome</keyword>
<evidence type="ECO:0000313" key="4">
    <source>
        <dbReference type="EMBL" id="EFW05073.1"/>
    </source>
</evidence>
<feature type="binding site" evidence="2">
    <location>
        <begin position="230"/>
        <end position="233"/>
    </location>
    <ligand>
        <name>dihydroxyacetone phosphate</name>
        <dbReference type="ChEBI" id="CHEBI:57642"/>
    </ligand>
</feature>
<dbReference type="PIRSF" id="PIRSF001359">
    <property type="entry name" value="F_bP_aldolase_II"/>
    <property type="match status" value="1"/>
</dbReference>
<reference evidence="4 5" key="1">
    <citation type="submission" date="2010-12" db="EMBL/GenBank/DDBJ databases">
        <title>The Genome Sequence of Coprobacillus sp. strain 29_1.</title>
        <authorList>
            <consortium name="The Broad Institute Genome Sequencing Platform"/>
            <person name="Earl A."/>
            <person name="Ward D."/>
            <person name="Feldgarden M."/>
            <person name="Gevers D."/>
            <person name="Daigneault M."/>
            <person name="Sibley C.D."/>
            <person name="White A."/>
            <person name="Strauss J."/>
            <person name="Allen-Vercoe E."/>
            <person name="Young S.K."/>
            <person name="Zeng Q."/>
            <person name="Gargeya S."/>
            <person name="Fitzgerald M."/>
            <person name="Haas B."/>
            <person name="Abouelleil A."/>
            <person name="Alvarado L."/>
            <person name="Arachchi H.M."/>
            <person name="Berlin A."/>
            <person name="Brown A."/>
            <person name="Chapman S.B."/>
            <person name="Chen Z."/>
            <person name="Dunbar C."/>
            <person name="Freedman E."/>
            <person name="Gearin G."/>
            <person name="Gellesch M."/>
            <person name="Goldberg J."/>
            <person name="Griggs A."/>
            <person name="Gujja S."/>
            <person name="Heilman E."/>
            <person name="Heiman D."/>
            <person name="Howarth C."/>
            <person name="Larson L."/>
            <person name="Lui A."/>
            <person name="MacDonald P.J.P."/>
            <person name="Mehta T."/>
            <person name="Montmayeur A."/>
            <person name="Murphy C."/>
            <person name="Neiman D."/>
            <person name="Pearson M."/>
            <person name="Priest M."/>
            <person name="Roberts A."/>
            <person name="Saif S."/>
            <person name="Shea T."/>
            <person name="Shenoy N."/>
            <person name="Sisk P."/>
            <person name="Stolte C."/>
            <person name="Sykes S."/>
            <person name="White J."/>
            <person name="Yandava C."/>
            <person name="Nusbaum C."/>
            <person name="Birren B."/>
        </authorList>
    </citation>
    <scope>NUCLEOTIDE SEQUENCE [LARGE SCALE GENOMIC DNA]</scope>
    <source>
        <strain evidence="4 5">29_1</strain>
    </source>
</reference>
<proteinExistence type="predicted"/>
<dbReference type="OrthoDB" id="9803995at2"/>
<protein>
    <submittedName>
        <fullName evidence="4">Fructose-bisphosphate aldolase</fullName>
    </submittedName>
</protein>
<dbReference type="eggNOG" id="COG0191">
    <property type="taxonomic scope" value="Bacteria"/>
</dbReference>
<dbReference type="Pfam" id="PF01116">
    <property type="entry name" value="F_bP_aldolase"/>
    <property type="match status" value="1"/>
</dbReference>